<comment type="function">
    <text evidence="5">Isomerase that catalyzes the conversion of deoxy-ribose 1-phosphate (dRib-1-P) and ribose 1-phosphate (Rib-1-P) to deoxy-ribose 5-phosphate (dRib-5-P) and ribose 5-phosphate (Rib-5-P), respectively.</text>
</comment>
<dbReference type="NCBIfam" id="NF003766">
    <property type="entry name" value="PRK05362.1"/>
    <property type="match status" value="1"/>
</dbReference>
<evidence type="ECO:0000256" key="3">
    <source>
        <dbReference type="ARBA" id="ARBA00023211"/>
    </source>
</evidence>
<evidence type="ECO:0000259" key="7">
    <source>
        <dbReference type="Pfam" id="PF01676"/>
    </source>
</evidence>
<dbReference type="Pfam" id="PF01676">
    <property type="entry name" value="Metalloenzyme"/>
    <property type="match status" value="1"/>
</dbReference>
<dbReference type="PANTHER" id="PTHR21110">
    <property type="entry name" value="PHOSPHOPENTOMUTASE"/>
    <property type="match status" value="1"/>
</dbReference>
<dbReference type="Gene3D" id="3.30.70.1250">
    <property type="entry name" value="Phosphopentomutase"/>
    <property type="match status" value="1"/>
</dbReference>
<protein>
    <recommendedName>
        <fullName evidence="5 6">Phosphopentomutase</fullName>
        <ecNumber evidence="5 6">5.4.2.7</ecNumber>
    </recommendedName>
    <alternativeName>
        <fullName evidence="5">Phosphodeoxyribomutase</fullName>
    </alternativeName>
</protein>
<comment type="subcellular location">
    <subcellularLocation>
        <location evidence="5">Cytoplasm</location>
    </subcellularLocation>
</comment>
<dbReference type="Gene3D" id="3.40.720.10">
    <property type="entry name" value="Alkaline Phosphatase, subunit A"/>
    <property type="match status" value="1"/>
</dbReference>
<dbReference type="InterPro" id="IPR010045">
    <property type="entry name" value="DeoB"/>
</dbReference>
<feature type="domain" description="Metalloenzyme" evidence="7">
    <location>
        <begin position="7"/>
        <end position="381"/>
    </location>
</feature>
<keyword evidence="5" id="KW-0963">Cytoplasm</keyword>
<keyword evidence="2 5" id="KW-0479">Metal-binding</keyword>
<sequence length="398" mass="43829">MSEQPFKRVFLIVMDSVGIGAAPDAAEFGDVGSDTLGHIAESMNGIGLPTLEKMGIANIKEVQGLTAVENPKAHYGKMQEASNGKDTMTGHWEIMGLRIDEPFRVFPEGFPDELLTALEQEVGRGFLGNKVASGTEILDELAEEHVNTGKLIVYTSADSVLQIAAHEDVVPIDELYDICEKARKLTLQPEYMIGRVIARPFVGEKGNWKRTPNRHDYALKPFGRTVMNELEDGGFDSIAIGKISDIYDGEGITDTYRTTSNDDGMDKLFESMEKDFTGLSFLNLVDFDALFGHRRDPLGYGQALEEFDIRLKEVLERLQSGDLLIVTADHGNDPVHKGTDHTREYVPLLAYDANQPQAIDLGVRSTFADIGATIAHNFGVKAPGYGTSFLDEIVKNKQ</sequence>
<dbReference type="CDD" id="cd16009">
    <property type="entry name" value="PPM"/>
    <property type="match status" value="1"/>
</dbReference>
<evidence type="ECO:0000256" key="6">
    <source>
        <dbReference type="NCBIfam" id="TIGR01696"/>
    </source>
</evidence>
<gene>
    <name evidence="5 8" type="primary">deoB</name>
    <name evidence="8" type="ORF">NDM98_00885</name>
</gene>
<evidence type="ECO:0000313" key="9">
    <source>
        <dbReference type="Proteomes" id="UP001203665"/>
    </source>
</evidence>
<dbReference type="SUPFAM" id="SSF53649">
    <property type="entry name" value="Alkaline phosphatase-like"/>
    <property type="match status" value="1"/>
</dbReference>
<comment type="catalytic activity">
    <reaction evidence="5">
        <text>2-deoxy-alpha-D-ribose 1-phosphate = 2-deoxy-D-ribose 5-phosphate</text>
        <dbReference type="Rhea" id="RHEA:27658"/>
        <dbReference type="ChEBI" id="CHEBI:57259"/>
        <dbReference type="ChEBI" id="CHEBI:62877"/>
        <dbReference type="EC" id="5.4.2.7"/>
    </reaction>
</comment>
<dbReference type="PIRSF" id="PIRSF001491">
    <property type="entry name" value="Ppentomutase"/>
    <property type="match status" value="1"/>
</dbReference>
<dbReference type="InterPro" id="IPR017850">
    <property type="entry name" value="Alkaline_phosphatase_core_sf"/>
</dbReference>
<dbReference type="Proteomes" id="UP001203665">
    <property type="component" value="Unassembled WGS sequence"/>
</dbReference>
<comment type="pathway">
    <text evidence="5">Carbohydrate degradation; 2-deoxy-D-ribose 1-phosphate degradation; D-glyceraldehyde 3-phosphate and acetaldehyde from 2-deoxy-alpha-D-ribose 1-phosphate: step 1/2.</text>
</comment>
<comment type="caution">
    <text evidence="8">The sequence shown here is derived from an EMBL/GenBank/DDBJ whole genome shotgun (WGS) entry which is preliminary data.</text>
</comment>
<organism evidence="8 9">
    <name type="scientific">Alkalicoccobacillus plakortidis</name>
    <dbReference type="NCBI Taxonomy" id="444060"/>
    <lineage>
        <taxon>Bacteria</taxon>
        <taxon>Bacillati</taxon>
        <taxon>Bacillota</taxon>
        <taxon>Bacilli</taxon>
        <taxon>Bacillales</taxon>
        <taxon>Bacillaceae</taxon>
        <taxon>Alkalicoccobacillus</taxon>
    </lineage>
</organism>
<dbReference type="NCBIfam" id="TIGR01696">
    <property type="entry name" value="deoB"/>
    <property type="match status" value="1"/>
</dbReference>
<comment type="similarity">
    <text evidence="1 5">Belongs to the phosphopentomutase family.</text>
</comment>
<name>A0ABT0XEC3_9BACI</name>
<dbReference type="InterPro" id="IPR024052">
    <property type="entry name" value="Phosphopentomutase_DeoB_cap_sf"/>
</dbReference>
<dbReference type="SUPFAM" id="SSF143856">
    <property type="entry name" value="DeoB insert domain-like"/>
    <property type="match status" value="1"/>
</dbReference>
<evidence type="ECO:0000256" key="4">
    <source>
        <dbReference type="ARBA" id="ARBA00023235"/>
    </source>
</evidence>
<proteinExistence type="inferred from homology"/>
<keyword evidence="9" id="KW-1185">Reference proteome</keyword>
<dbReference type="RefSeq" id="WP_251603424.1">
    <property type="nucleotide sequence ID" value="NZ_JAMQJY010000001.1"/>
</dbReference>
<keyword evidence="4 5" id="KW-0413">Isomerase</keyword>
<comment type="cofactor">
    <cofactor evidence="5">
        <name>Mn(2+)</name>
        <dbReference type="ChEBI" id="CHEBI:29035"/>
    </cofactor>
    <text evidence="5">Binds 2 manganese ions.</text>
</comment>
<dbReference type="EC" id="5.4.2.7" evidence="5 6"/>
<feature type="binding site" evidence="5">
    <location>
        <position position="288"/>
    </location>
    <ligand>
        <name>Mn(2+)</name>
        <dbReference type="ChEBI" id="CHEBI:29035"/>
        <label>2</label>
    </ligand>
</feature>
<dbReference type="GO" id="GO:0008973">
    <property type="term" value="F:phosphopentomutase activity"/>
    <property type="evidence" value="ECO:0007669"/>
    <property type="project" value="UniProtKB-EC"/>
</dbReference>
<comment type="catalytic activity">
    <reaction evidence="5">
        <text>alpha-D-ribose 1-phosphate = D-ribose 5-phosphate</text>
        <dbReference type="Rhea" id="RHEA:18793"/>
        <dbReference type="ChEBI" id="CHEBI:57720"/>
        <dbReference type="ChEBI" id="CHEBI:78346"/>
        <dbReference type="EC" id="5.4.2.7"/>
    </reaction>
</comment>
<evidence type="ECO:0000256" key="2">
    <source>
        <dbReference type="ARBA" id="ARBA00022723"/>
    </source>
</evidence>
<feature type="binding site" evidence="5">
    <location>
        <position position="329"/>
    </location>
    <ligand>
        <name>Mn(2+)</name>
        <dbReference type="ChEBI" id="CHEBI:29035"/>
        <label>1</label>
    </ligand>
</feature>
<keyword evidence="3 5" id="KW-0464">Manganese</keyword>
<evidence type="ECO:0000256" key="5">
    <source>
        <dbReference type="HAMAP-Rule" id="MF_00740"/>
    </source>
</evidence>
<evidence type="ECO:0000313" key="8">
    <source>
        <dbReference type="EMBL" id="MCM2674214.1"/>
    </source>
</evidence>
<dbReference type="HAMAP" id="MF_00740">
    <property type="entry name" value="Phosphopentomut"/>
    <property type="match status" value="1"/>
</dbReference>
<evidence type="ECO:0000256" key="1">
    <source>
        <dbReference type="ARBA" id="ARBA00010373"/>
    </source>
</evidence>
<feature type="binding site" evidence="5">
    <location>
        <position position="341"/>
    </location>
    <ligand>
        <name>Mn(2+)</name>
        <dbReference type="ChEBI" id="CHEBI:29035"/>
        <label>2</label>
    </ligand>
</feature>
<dbReference type="PANTHER" id="PTHR21110:SF0">
    <property type="entry name" value="PHOSPHOPENTOMUTASE"/>
    <property type="match status" value="1"/>
</dbReference>
<feature type="binding site" evidence="5">
    <location>
        <position position="330"/>
    </location>
    <ligand>
        <name>Mn(2+)</name>
        <dbReference type="ChEBI" id="CHEBI:29035"/>
        <label>1</label>
    </ligand>
</feature>
<dbReference type="EMBL" id="JAMQJY010000001">
    <property type="protein sequence ID" value="MCM2674214.1"/>
    <property type="molecule type" value="Genomic_DNA"/>
</dbReference>
<accession>A0ABT0XEC3</accession>
<feature type="binding site" evidence="5">
    <location>
        <position position="15"/>
    </location>
    <ligand>
        <name>Mn(2+)</name>
        <dbReference type="ChEBI" id="CHEBI:29035"/>
        <label>1</label>
    </ligand>
</feature>
<feature type="binding site" evidence="5">
    <location>
        <position position="293"/>
    </location>
    <ligand>
        <name>Mn(2+)</name>
        <dbReference type="ChEBI" id="CHEBI:29035"/>
        <label>2</label>
    </ligand>
</feature>
<dbReference type="InterPro" id="IPR006124">
    <property type="entry name" value="Metalloenzyme"/>
</dbReference>
<reference evidence="8" key="1">
    <citation type="submission" date="2022-06" db="EMBL/GenBank/DDBJ databases">
        <title>Alkalicoccobacillus porphyridii sp. nov., isolated from a marine red alga, Porphyridium purpureum and reclassification of Shouchella plakortidis and Shouchella gibsonii as Alkalicoccobacillus plakortidis comb. nov. and Alkalicoccobacillus gibsonii comb. nov.</title>
        <authorList>
            <person name="Kim K.H."/>
            <person name="Lee J.K."/>
            <person name="Han D.M."/>
            <person name="Baek J.H."/>
            <person name="Jeon C.O."/>
        </authorList>
    </citation>
    <scope>NUCLEOTIDE SEQUENCE</scope>
    <source>
        <strain evidence="8">DSM 19153</strain>
    </source>
</reference>